<gene>
    <name evidence="1" type="ORF">DEM27_05850</name>
</gene>
<organism evidence="1 2">
    <name type="scientific">Metarhizobium album</name>
    <dbReference type="NCBI Taxonomy" id="2182425"/>
    <lineage>
        <taxon>Bacteria</taxon>
        <taxon>Pseudomonadati</taxon>
        <taxon>Pseudomonadota</taxon>
        <taxon>Alphaproteobacteria</taxon>
        <taxon>Hyphomicrobiales</taxon>
        <taxon>Rhizobiaceae</taxon>
        <taxon>Metarhizobium</taxon>
    </lineage>
</organism>
<sequence length="100" mass="11366">MIRAKEIMLLLEIADRAILADAATAKRRRAEAELRQSYKAWKIENRVDDFMPAGSADLEKMRSATEEEFVLLGEAKAAEANARRRLETSVRRYRGVVENG</sequence>
<protein>
    <submittedName>
        <fullName evidence="1">Uncharacterized protein</fullName>
    </submittedName>
</protein>
<dbReference type="AlphaFoldDB" id="A0A2U2DV36"/>
<proteinExistence type="predicted"/>
<accession>A0A2U2DV36</accession>
<reference evidence="1 2" key="1">
    <citation type="submission" date="2018-05" db="EMBL/GenBank/DDBJ databases">
        <title>The draft genome of strain NS-104.</title>
        <authorList>
            <person name="Hang P."/>
            <person name="Jiang J."/>
        </authorList>
    </citation>
    <scope>NUCLEOTIDE SEQUENCE [LARGE SCALE GENOMIC DNA]</scope>
    <source>
        <strain evidence="1 2">NS-104</strain>
    </source>
</reference>
<dbReference type="Proteomes" id="UP000245252">
    <property type="component" value="Unassembled WGS sequence"/>
</dbReference>
<name>A0A2U2DV36_9HYPH</name>
<evidence type="ECO:0000313" key="2">
    <source>
        <dbReference type="Proteomes" id="UP000245252"/>
    </source>
</evidence>
<keyword evidence="2" id="KW-1185">Reference proteome</keyword>
<dbReference type="EMBL" id="QFBC01000002">
    <property type="protein sequence ID" value="PWE57164.1"/>
    <property type="molecule type" value="Genomic_DNA"/>
</dbReference>
<comment type="caution">
    <text evidence="1">The sequence shown here is derived from an EMBL/GenBank/DDBJ whole genome shotgun (WGS) entry which is preliminary data.</text>
</comment>
<evidence type="ECO:0000313" key="1">
    <source>
        <dbReference type="EMBL" id="PWE57164.1"/>
    </source>
</evidence>